<reference evidence="2 3" key="1">
    <citation type="submission" date="2013-06" db="EMBL/GenBank/DDBJ databases">
        <title>Whole genome shotgun sequence of Bacillus selenatarsenatis SF-1.</title>
        <authorList>
            <person name="Kuroda M."/>
            <person name="Sei K."/>
            <person name="Yamashita M."/>
            <person name="Ike M."/>
        </authorList>
    </citation>
    <scope>NUCLEOTIDE SEQUENCE [LARGE SCALE GENOMIC DNA]</scope>
    <source>
        <strain evidence="2 3">SF-1</strain>
    </source>
</reference>
<protein>
    <recommendedName>
        <fullName evidence="4">Glycosyltransferase</fullName>
    </recommendedName>
</protein>
<evidence type="ECO:0000313" key="3">
    <source>
        <dbReference type="Proteomes" id="UP000031014"/>
    </source>
</evidence>
<dbReference type="OrthoDB" id="2603324at2"/>
<evidence type="ECO:0000313" key="2">
    <source>
        <dbReference type="EMBL" id="GAM12402.1"/>
    </source>
</evidence>
<keyword evidence="1" id="KW-0732">Signal</keyword>
<dbReference type="RefSeq" id="WP_041964352.1">
    <property type="nucleotide sequence ID" value="NZ_BASE01000012.1"/>
</dbReference>
<dbReference type="Proteomes" id="UP000031014">
    <property type="component" value="Unassembled WGS sequence"/>
</dbReference>
<keyword evidence="3" id="KW-1185">Reference proteome</keyword>
<proteinExistence type="predicted"/>
<accession>A0A0A8X095</accession>
<evidence type="ECO:0000256" key="1">
    <source>
        <dbReference type="SAM" id="SignalP"/>
    </source>
</evidence>
<dbReference type="AlphaFoldDB" id="A0A0A8X095"/>
<sequence>MKKILVMGFILFLSMNMMAGSPPAYAKPQHKCITQSEVKFENDFRRLWVDHVLWTSNYITSATTAGAEDQKDVLERLLRNQEDIGNSIKPVYGEAAGNKLTDLLKEHIVIAGGIVEAAKSGDKAKLDQLNKEWYRNADDIAAFLSKANPNLKNEDVKKLLYTHLEMVADDLNASLKKDWQARIVSIDDGMTHIIMMADAISDAVVKQFPEKFKK</sequence>
<comment type="caution">
    <text evidence="2">The sequence shown here is derived from an EMBL/GenBank/DDBJ whole genome shotgun (WGS) entry which is preliminary data.</text>
</comment>
<feature type="signal peptide" evidence="1">
    <location>
        <begin position="1"/>
        <end position="19"/>
    </location>
</feature>
<organism evidence="2 3">
    <name type="scientific">Mesobacillus selenatarsenatis (strain DSM 18680 / JCM 14380 / FERM P-15431 / SF-1)</name>
    <dbReference type="NCBI Taxonomy" id="1321606"/>
    <lineage>
        <taxon>Bacteria</taxon>
        <taxon>Bacillati</taxon>
        <taxon>Bacillota</taxon>
        <taxon>Bacilli</taxon>
        <taxon>Bacillales</taxon>
        <taxon>Bacillaceae</taxon>
        <taxon>Mesobacillus</taxon>
    </lineage>
</organism>
<name>A0A0A8X095_MESS1</name>
<dbReference type="STRING" id="1321606.SAMD00020551_0535"/>
<dbReference type="EMBL" id="BASE01000012">
    <property type="protein sequence ID" value="GAM12402.1"/>
    <property type="molecule type" value="Genomic_DNA"/>
</dbReference>
<feature type="chain" id="PRO_5038750506" description="Glycosyltransferase" evidence="1">
    <location>
        <begin position="20"/>
        <end position="214"/>
    </location>
</feature>
<gene>
    <name evidence="2" type="ORF">SAMD00020551_0535</name>
</gene>
<evidence type="ECO:0008006" key="4">
    <source>
        <dbReference type="Google" id="ProtNLM"/>
    </source>
</evidence>